<dbReference type="EMBL" id="CP069362">
    <property type="protein sequence ID" value="WGS64223.1"/>
    <property type="molecule type" value="Genomic_DNA"/>
</dbReference>
<dbReference type="InterPro" id="IPR029058">
    <property type="entry name" value="AB_hydrolase_fold"/>
</dbReference>
<evidence type="ECO:0000259" key="1">
    <source>
        <dbReference type="Pfam" id="PF12697"/>
    </source>
</evidence>
<sequence>MFLDNIPEEIKIGYEKSFPLFLKGGEIAVLLIHGYTGTPHDMYYLGKRLNKEGFTVFIPRLPGHGTNSTDFLNSHWRDWVRRVLDSYIELKSKYNKVYVSGLSMGGVLTLLLAAQFNPEKIALAAPALEATDWRLKLTPIIKIFTKRIKKNKKFEYEEDGLNKLAREYWDYDWPSKAADLYKLQRLAKKRLSKIKSDTLIIVSKKDKTVPLKVADEIKNNISSKIIKTIVLEKSPHVVVNDIEKEKVANEIIKFFKGNEK</sequence>
<organism evidence="2 3">
    <name type="scientific">Marinitoga aeolica</name>
    <dbReference type="NCBI Taxonomy" id="2809031"/>
    <lineage>
        <taxon>Bacteria</taxon>
        <taxon>Thermotogati</taxon>
        <taxon>Thermotogota</taxon>
        <taxon>Thermotogae</taxon>
        <taxon>Petrotogales</taxon>
        <taxon>Petrotogaceae</taxon>
        <taxon>Marinitoga</taxon>
    </lineage>
</organism>
<keyword evidence="3" id="KW-1185">Reference proteome</keyword>
<dbReference type="SUPFAM" id="SSF53474">
    <property type="entry name" value="alpha/beta-Hydrolases"/>
    <property type="match status" value="1"/>
</dbReference>
<reference evidence="2 3" key="1">
    <citation type="submission" date="2021-02" db="EMBL/GenBank/DDBJ databases">
        <title>Characterization of Marinitoga sp. nov. str. BP5-C20A.</title>
        <authorList>
            <person name="Erauso G."/>
            <person name="Postec A."/>
        </authorList>
    </citation>
    <scope>NUCLEOTIDE SEQUENCE [LARGE SCALE GENOMIC DNA]</scope>
    <source>
        <strain evidence="2 3">BP5-C20A</strain>
    </source>
</reference>
<accession>A0ABY8PNW4</accession>
<evidence type="ECO:0000313" key="2">
    <source>
        <dbReference type="EMBL" id="WGS64223.1"/>
    </source>
</evidence>
<dbReference type="RefSeq" id="WP_280997698.1">
    <property type="nucleotide sequence ID" value="NZ_CP069362.1"/>
</dbReference>
<feature type="domain" description="AB hydrolase-1" evidence="1">
    <location>
        <begin position="29"/>
        <end position="238"/>
    </location>
</feature>
<proteinExistence type="predicted"/>
<dbReference type="GO" id="GO:0016787">
    <property type="term" value="F:hydrolase activity"/>
    <property type="evidence" value="ECO:0007669"/>
    <property type="project" value="UniProtKB-KW"/>
</dbReference>
<gene>
    <name evidence="2" type="ORF">JRV97_07515</name>
</gene>
<dbReference type="Gene3D" id="3.40.50.1820">
    <property type="entry name" value="alpha/beta hydrolase"/>
    <property type="match status" value="1"/>
</dbReference>
<dbReference type="InterPro" id="IPR000073">
    <property type="entry name" value="AB_hydrolase_1"/>
</dbReference>
<evidence type="ECO:0000313" key="3">
    <source>
        <dbReference type="Proteomes" id="UP001232493"/>
    </source>
</evidence>
<keyword evidence="2" id="KW-0378">Hydrolase</keyword>
<name>A0ABY8PNW4_9BACT</name>
<dbReference type="InterPro" id="IPR012354">
    <property type="entry name" value="Esterase_lipase"/>
</dbReference>
<dbReference type="InterPro" id="IPR051044">
    <property type="entry name" value="MAG_DAG_Lipase"/>
</dbReference>
<dbReference type="Proteomes" id="UP001232493">
    <property type="component" value="Chromosome"/>
</dbReference>
<dbReference type="PIRSF" id="PIRSF017388">
    <property type="entry name" value="Esterase_lipase"/>
    <property type="match status" value="1"/>
</dbReference>
<protein>
    <submittedName>
        <fullName evidence="2">Alpha/beta fold hydrolase</fullName>
    </submittedName>
</protein>
<dbReference type="PANTHER" id="PTHR11614">
    <property type="entry name" value="PHOSPHOLIPASE-RELATED"/>
    <property type="match status" value="1"/>
</dbReference>
<dbReference type="Pfam" id="PF12697">
    <property type="entry name" value="Abhydrolase_6"/>
    <property type="match status" value="1"/>
</dbReference>